<dbReference type="AlphaFoldDB" id="A0A1W1URA4"/>
<feature type="signal peptide" evidence="1">
    <location>
        <begin position="1"/>
        <end position="17"/>
    </location>
</feature>
<gene>
    <name evidence="2" type="ORF">SAMN00120144_0757</name>
</gene>
<dbReference type="Proteomes" id="UP000192266">
    <property type="component" value="Unassembled WGS sequence"/>
</dbReference>
<keyword evidence="3" id="KW-1185">Reference proteome</keyword>
<evidence type="ECO:0008006" key="4">
    <source>
        <dbReference type="Google" id="ProtNLM"/>
    </source>
</evidence>
<reference evidence="2 3" key="1">
    <citation type="submission" date="2017-04" db="EMBL/GenBank/DDBJ databases">
        <authorList>
            <person name="Afonso C.L."/>
            <person name="Miller P.J."/>
            <person name="Scott M.A."/>
            <person name="Spackman E."/>
            <person name="Goraichik I."/>
            <person name="Dimitrov K.M."/>
            <person name="Suarez D.L."/>
            <person name="Swayne D.E."/>
        </authorList>
    </citation>
    <scope>NUCLEOTIDE SEQUENCE [LARGE SCALE GENOMIC DNA]</scope>
    <source>
        <strain evidence="2 3">DSM 11622</strain>
    </source>
</reference>
<name>A0A1W1URA4_9BACT</name>
<dbReference type="RefSeq" id="WP_159451924.1">
    <property type="nucleotide sequence ID" value="NZ_FWWW01000039.1"/>
</dbReference>
<sequence length="155" mass="16999">MTAVHLNVIAMTLFALAWLSVAALFPTTTPAPPAAETAVTVVVSNLPSSKATLKLYFYNVKANFLVRNHYTLLKYVKPAGRTKVVYPIQLPPGEWAIALTQDLNENDLVDRNMVGIPTEPFALSNNVKPRFRIPTFDDCKFTVGGSTTMVAISMK</sequence>
<proteinExistence type="predicted"/>
<keyword evidence="1" id="KW-0732">Signal</keyword>
<evidence type="ECO:0000313" key="3">
    <source>
        <dbReference type="Proteomes" id="UP000192266"/>
    </source>
</evidence>
<evidence type="ECO:0000256" key="1">
    <source>
        <dbReference type="SAM" id="SignalP"/>
    </source>
</evidence>
<feature type="chain" id="PRO_5010747245" description="DUF2141 domain-containing protein" evidence="1">
    <location>
        <begin position="18"/>
        <end position="155"/>
    </location>
</feature>
<dbReference type="OrthoDB" id="9788332at2"/>
<protein>
    <recommendedName>
        <fullName evidence="4">DUF2141 domain-containing protein</fullName>
    </recommendedName>
</protein>
<dbReference type="Pfam" id="PF09912">
    <property type="entry name" value="DUF2141"/>
    <property type="match status" value="1"/>
</dbReference>
<dbReference type="EMBL" id="FWWW01000039">
    <property type="protein sequence ID" value="SMB83668.1"/>
    <property type="molecule type" value="Genomic_DNA"/>
</dbReference>
<accession>A0A1W1URA4</accession>
<dbReference type="InterPro" id="IPR018673">
    <property type="entry name" value="DUF2141"/>
</dbReference>
<evidence type="ECO:0000313" key="2">
    <source>
        <dbReference type="EMBL" id="SMB83668.1"/>
    </source>
</evidence>
<organism evidence="2 3">
    <name type="scientific">Hymenobacter roseosalivarius DSM 11622</name>
    <dbReference type="NCBI Taxonomy" id="645990"/>
    <lineage>
        <taxon>Bacteria</taxon>
        <taxon>Pseudomonadati</taxon>
        <taxon>Bacteroidota</taxon>
        <taxon>Cytophagia</taxon>
        <taxon>Cytophagales</taxon>
        <taxon>Hymenobacteraceae</taxon>
        <taxon>Hymenobacter</taxon>
    </lineage>
</organism>